<gene>
    <name evidence="2" type="ORF">I316_03577</name>
</gene>
<proteinExistence type="predicted"/>
<dbReference type="STRING" id="1296120.A0A1B9GU51"/>
<feature type="region of interest" description="Disordered" evidence="1">
    <location>
        <begin position="123"/>
        <end position="145"/>
    </location>
</feature>
<dbReference type="Gene3D" id="3.40.50.150">
    <property type="entry name" value="Vaccinia Virus protein VP39"/>
    <property type="match status" value="1"/>
</dbReference>
<evidence type="ECO:0000256" key="1">
    <source>
        <dbReference type="SAM" id="MobiDB-lite"/>
    </source>
</evidence>
<reference evidence="2 3" key="1">
    <citation type="submission" date="2013-07" db="EMBL/GenBank/DDBJ databases">
        <title>The Genome Sequence of Cryptococcus heveanensis BCC8398.</title>
        <authorList>
            <consortium name="The Broad Institute Genome Sequencing Platform"/>
            <person name="Cuomo C."/>
            <person name="Litvintseva A."/>
            <person name="Chen Y."/>
            <person name="Heitman J."/>
            <person name="Sun S."/>
            <person name="Springer D."/>
            <person name="Dromer F."/>
            <person name="Young S.K."/>
            <person name="Zeng Q."/>
            <person name="Gargeya S."/>
            <person name="Fitzgerald M."/>
            <person name="Abouelleil A."/>
            <person name="Alvarado L."/>
            <person name="Berlin A.M."/>
            <person name="Chapman S.B."/>
            <person name="Dewar J."/>
            <person name="Goldberg J."/>
            <person name="Griggs A."/>
            <person name="Gujja S."/>
            <person name="Hansen M."/>
            <person name="Howarth C."/>
            <person name="Imamovic A."/>
            <person name="Larimer J."/>
            <person name="McCowan C."/>
            <person name="Murphy C."/>
            <person name="Pearson M."/>
            <person name="Priest M."/>
            <person name="Roberts A."/>
            <person name="Saif S."/>
            <person name="Shea T."/>
            <person name="Sykes S."/>
            <person name="Wortman J."/>
            <person name="Nusbaum C."/>
            <person name="Birren B."/>
        </authorList>
    </citation>
    <scope>NUCLEOTIDE SEQUENCE [LARGE SCALE GENOMIC DNA]</scope>
    <source>
        <strain evidence="2 3">BCC8398</strain>
    </source>
</reference>
<feature type="region of interest" description="Disordered" evidence="1">
    <location>
        <begin position="540"/>
        <end position="591"/>
    </location>
</feature>
<evidence type="ECO:0000313" key="3">
    <source>
        <dbReference type="Proteomes" id="UP000092666"/>
    </source>
</evidence>
<protein>
    <submittedName>
        <fullName evidence="2">Uncharacterized protein</fullName>
    </submittedName>
</protein>
<feature type="region of interest" description="Disordered" evidence="1">
    <location>
        <begin position="1"/>
        <end position="61"/>
    </location>
</feature>
<dbReference type="AlphaFoldDB" id="A0A1B9GU51"/>
<evidence type="ECO:0000313" key="2">
    <source>
        <dbReference type="EMBL" id="OCF34536.1"/>
    </source>
</evidence>
<sequence length="814" mass="89768">MVNAFGHQGSVSAGSTPAQATFPHGPHQAFAGPSDHRRHASAQALRSHITQRVRAASGGHDRPLRCAPDCIAAEAPYHLLSIVIGRASVNDFHRTTVRAIKRKAPRDEDIEMDEQPAVRPNIQTRRSRARTSSLHGPVTPPFQEPLDQAELKPLAFDRKWLMSTPPLPPVDQMRDPPPRGEFFSDYPPQPNMNVTSNAVLFHGSEPIFDFDIPRSSSAPVVPVVGTRDRGFSDVSAGSTSSIDMPAMQAYPRYPMEGRSDVPLPYVASPERLPTIRAAGPPGVGKFANFTGKRLDPGDRLHSIGQLVGDPNELTMYLGEDLAATFRERMRPESSGADKIAKRKEEVLTEAEWSFDIPLNKALQESVRGWLTGIPEQDSYHVAEYGCMKETPSTVLADAIRSLCIRSLGPGRPKKVVTVTHQCDADFDTRLLQANLASDPASYRKIKAIPSPLVLTSFSFAGFAETALPPSSVDLAISAGELSRLHGSLPPKPVYMFTSRAGEREQRADKDLNCWLKTRAREIKPGGLLACSFAIRTSPLADHPERHGTPKLDQVTQPPQASPYNCSVSLPTSPRTSLDGHNTTNTTPRTEINQTPFVVPGQALPSPPATVPGRTRRYRTDIWQAMSHALSPAIQRLVSLGEIKTQVAPLLVDVPFWPRTLDSMRMTLSRLTEWDVLSEPSASDAGIKGGEEMLRSSSEESQVVLHEYAGEAYSPEEKREWAEVGVKIVRLSHPAWRAFREGRIDRAAYARRIATYCRSVYEGHLKKVLRERGRMDISQCETTVQELFKVLVEKCELGALDALEIDVGILVLRRR</sequence>
<dbReference type="OrthoDB" id="2561385at2759"/>
<feature type="compositionally biased region" description="Polar residues" evidence="1">
    <location>
        <begin position="553"/>
        <end position="591"/>
    </location>
</feature>
<dbReference type="EMBL" id="KV700124">
    <property type="protein sequence ID" value="OCF34536.1"/>
    <property type="molecule type" value="Genomic_DNA"/>
</dbReference>
<organism evidence="2 3">
    <name type="scientific">Kwoniella heveanensis BCC8398</name>
    <dbReference type="NCBI Taxonomy" id="1296120"/>
    <lineage>
        <taxon>Eukaryota</taxon>
        <taxon>Fungi</taxon>
        <taxon>Dikarya</taxon>
        <taxon>Basidiomycota</taxon>
        <taxon>Agaricomycotina</taxon>
        <taxon>Tremellomycetes</taxon>
        <taxon>Tremellales</taxon>
        <taxon>Cryptococcaceae</taxon>
        <taxon>Kwoniella</taxon>
    </lineage>
</organism>
<feature type="compositionally biased region" description="Polar residues" evidence="1">
    <location>
        <begin position="9"/>
        <end position="19"/>
    </location>
</feature>
<dbReference type="InterPro" id="IPR029063">
    <property type="entry name" value="SAM-dependent_MTases_sf"/>
</dbReference>
<keyword evidence="3" id="KW-1185">Reference proteome</keyword>
<reference evidence="3" key="2">
    <citation type="submission" date="2013-12" db="EMBL/GenBank/DDBJ databases">
        <title>Evolution of pathogenesis and genome organization in the Tremellales.</title>
        <authorList>
            <person name="Cuomo C."/>
            <person name="Litvintseva A."/>
            <person name="Heitman J."/>
            <person name="Chen Y."/>
            <person name="Sun S."/>
            <person name="Springer D."/>
            <person name="Dromer F."/>
            <person name="Young S."/>
            <person name="Zeng Q."/>
            <person name="Chapman S."/>
            <person name="Gujja S."/>
            <person name="Saif S."/>
            <person name="Birren B."/>
        </authorList>
    </citation>
    <scope>NUCLEOTIDE SEQUENCE [LARGE SCALE GENOMIC DNA]</scope>
    <source>
        <strain evidence="3">BCC8398</strain>
    </source>
</reference>
<name>A0A1B9GU51_9TREE</name>
<accession>A0A1B9GU51</accession>
<dbReference type="Proteomes" id="UP000092666">
    <property type="component" value="Unassembled WGS sequence"/>
</dbReference>